<dbReference type="CDD" id="cd06464">
    <property type="entry name" value="ACD_sHsps-like"/>
    <property type="match status" value="1"/>
</dbReference>
<evidence type="ECO:0000313" key="5">
    <source>
        <dbReference type="EMBL" id="EMD37087.1"/>
    </source>
</evidence>
<dbReference type="EMBL" id="KB445797">
    <property type="protein sequence ID" value="EMD37087.1"/>
    <property type="molecule type" value="Genomic_DNA"/>
</dbReference>
<keyword evidence="6" id="KW-1185">Reference proteome</keyword>
<feature type="region of interest" description="Disordered" evidence="3">
    <location>
        <begin position="118"/>
        <end position="144"/>
    </location>
</feature>
<dbReference type="InterPro" id="IPR002068">
    <property type="entry name" value="A-crystallin/Hsp20_dom"/>
</dbReference>
<dbReference type="Gene3D" id="2.60.40.790">
    <property type="match status" value="1"/>
</dbReference>
<sequence>MTVAVTPAVSKTYRNKMSAHGGNSRVAGISEAELKRRLERVFAQRYLQERIARWRKQSTHSSPQVYKPRMDLYDDPEDPYITAVLELPGVHTEDLRLRIENHFLLIEGHRRGPGVALNATAQPTGSSEDTGDAASADRSELALGSSTVQRNAKVRELRFGQFRRAIELPHGMEASDIQTSLGLGMLTLSWPRNPAGTGCAVKSMAVDGNVRDRTEHGRHASRSTSVP</sequence>
<reference evidence="5 6" key="1">
    <citation type="journal article" date="2012" name="Proc. Natl. Acad. Sci. U.S.A.">
        <title>Comparative genomics of Ceriporiopsis subvermispora and Phanerochaete chrysosporium provide insight into selective ligninolysis.</title>
        <authorList>
            <person name="Fernandez-Fueyo E."/>
            <person name="Ruiz-Duenas F.J."/>
            <person name="Ferreira P."/>
            <person name="Floudas D."/>
            <person name="Hibbett D.S."/>
            <person name="Canessa P."/>
            <person name="Larrondo L.F."/>
            <person name="James T.Y."/>
            <person name="Seelenfreund D."/>
            <person name="Lobos S."/>
            <person name="Polanco R."/>
            <person name="Tello M."/>
            <person name="Honda Y."/>
            <person name="Watanabe T."/>
            <person name="Watanabe T."/>
            <person name="Ryu J.S."/>
            <person name="Kubicek C.P."/>
            <person name="Schmoll M."/>
            <person name="Gaskell J."/>
            <person name="Hammel K.E."/>
            <person name="St John F.J."/>
            <person name="Vanden Wymelenberg A."/>
            <person name="Sabat G."/>
            <person name="Splinter BonDurant S."/>
            <person name="Syed K."/>
            <person name="Yadav J.S."/>
            <person name="Doddapaneni H."/>
            <person name="Subramanian V."/>
            <person name="Lavin J.L."/>
            <person name="Oguiza J.A."/>
            <person name="Perez G."/>
            <person name="Pisabarro A.G."/>
            <person name="Ramirez L."/>
            <person name="Santoyo F."/>
            <person name="Master E."/>
            <person name="Coutinho P.M."/>
            <person name="Henrissat B."/>
            <person name="Lombard V."/>
            <person name="Magnuson J.K."/>
            <person name="Kuees U."/>
            <person name="Hori C."/>
            <person name="Igarashi K."/>
            <person name="Samejima M."/>
            <person name="Held B.W."/>
            <person name="Barry K.W."/>
            <person name="LaButti K.M."/>
            <person name="Lapidus A."/>
            <person name="Lindquist E.A."/>
            <person name="Lucas S.M."/>
            <person name="Riley R."/>
            <person name="Salamov A.A."/>
            <person name="Hoffmeister D."/>
            <person name="Schwenk D."/>
            <person name="Hadar Y."/>
            <person name="Yarden O."/>
            <person name="de Vries R.P."/>
            <person name="Wiebenga A."/>
            <person name="Stenlid J."/>
            <person name="Eastwood D."/>
            <person name="Grigoriev I.V."/>
            <person name="Berka R.M."/>
            <person name="Blanchette R.A."/>
            <person name="Kersten P."/>
            <person name="Martinez A.T."/>
            <person name="Vicuna R."/>
            <person name="Cullen D."/>
        </authorList>
    </citation>
    <scope>NUCLEOTIDE SEQUENCE [LARGE SCALE GENOMIC DNA]</scope>
    <source>
        <strain evidence="5 6">B</strain>
    </source>
</reference>
<dbReference type="HOGENOM" id="CLU_046737_7_1_1"/>
<accession>M2RF55</accession>
<dbReference type="PROSITE" id="PS01031">
    <property type="entry name" value="SHSP"/>
    <property type="match status" value="1"/>
</dbReference>
<feature type="compositionally biased region" description="Polar residues" evidence="3">
    <location>
        <begin position="119"/>
        <end position="128"/>
    </location>
</feature>
<dbReference type="SUPFAM" id="SSF49764">
    <property type="entry name" value="HSP20-like chaperones"/>
    <property type="match status" value="1"/>
</dbReference>
<gene>
    <name evidence="5" type="ORF">CERSUDRAFT_114986</name>
</gene>
<proteinExistence type="inferred from homology"/>
<comment type="similarity">
    <text evidence="1 2">Belongs to the small heat shock protein (HSP20) family.</text>
</comment>
<evidence type="ECO:0000256" key="2">
    <source>
        <dbReference type="RuleBase" id="RU003616"/>
    </source>
</evidence>
<feature type="region of interest" description="Disordered" evidence="3">
    <location>
        <begin position="208"/>
        <end position="227"/>
    </location>
</feature>
<dbReference type="OrthoDB" id="1431247at2759"/>
<dbReference type="InterPro" id="IPR008978">
    <property type="entry name" value="HSP20-like_chaperone"/>
</dbReference>
<dbReference type="Pfam" id="PF00011">
    <property type="entry name" value="HSP20"/>
    <property type="match status" value="1"/>
</dbReference>
<evidence type="ECO:0000256" key="3">
    <source>
        <dbReference type="SAM" id="MobiDB-lite"/>
    </source>
</evidence>
<evidence type="ECO:0000259" key="4">
    <source>
        <dbReference type="PROSITE" id="PS01031"/>
    </source>
</evidence>
<protein>
    <recommendedName>
        <fullName evidence="4">SHSP domain-containing protein</fullName>
    </recommendedName>
</protein>
<dbReference type="AlphaFoldDB" id="M2RF55"/>
<organism evidence="5 6">
    <name type="scientific">Ceriporiopsis subvermispora (strain B)</name>
    <name type="common">White-rot fungus</name>
    <name type="synonym">Gelatoporia subvermispora</name>
    <dbReference type="NCBI Taxonomy" id="914234"/>
    <lineage>
        <taxon>Eukaryota</taxon>
        <taxon>Fungi</taxon>
        <taxon>Dikarya</taxon>
        <taxon>Basidiomycota</taxon>
        <taxon>Agaricomycotina</taxon>
        <taxon>Agaricomycetes</taxon>
        <taxon>Polyporales</taxon>
        <taxon>Gelatoporiaceae</taxon>
        <taxon>Gelatoporia</taxon>
    </lineage>
</organism>
<dbReference type="STRING" id="914234.M2RF55"/>
<name>M2RF55_CERS8</name>
<dbReference type="Proteomes" id="UP000016930">
    <property type="component" value="Unassembled WGS sequence"/>
</dbReference>
<evidence type="ECO:0000256" key="1">
    <source>
        <dbReference type="PROSITE-ProRule" id="PRU00285"/>
    </source>
</evidence>
<feature type="compositionally biased region" description="Basic and acidic residues" evidence="3">
    <location>
        <begin position="209"/>
        <end position="218"/>
    </location>
</feature>
<evidence type="ECO:0000313" key="6">
    <source>
        <dbReference type="Proteomes" id="UP000016930"/>
    </source>
</evidence>
<feature type="domain" description="SHSP" evidence="4">
    <location>
        <begin position="61"/>
        <end position="209"/>
    </location>
</feature>